<evidence type="ECO:0000313" key="2">
    <source>
        <dbReference type="Proteomes" id="UP001151002"/>
    </source>
</evidence>
<keyword evidence="2" id="KW-1185">Reference proteome</keyword>
<gene>
    <name evidence="1" type="ORF">OWR29_03530</name>
</gene>
<proteinExistence type="predicted"/>
<organism evidence="1 2">
    <name type="scientific">Paractinoplanes pyxinae</name>
    <dbReference type="NCBI Taxonomy" id="2997416"/>
    <lineage>
        <taxon>Bacteria</taxon>
        <taxon>Bacillati</taxon>
        <taxon>Actinomycetota</taxon>
        <taxon>Actinomycetes</taxon>
        <taxon>Micromonosporales</taxon>
        <taxon>Micromonosporaceae</taxon>
        <taxon>Paractinoplanes</taxon>
    </lineage>
</organism>
<protein>
    <submittedName>
        <fullName evidence="1">Uncharacterized protein</fullName>
    </submittedName>
</protein>
<name>A0ABT4AUG9_9ACTN</name>
<sequence length="247" mass="26363">MDEHDANVVVATTMPLSAQARADLSRMLGDGYIVLDIKEAPTTANIVLTTVVSARTLGSLRGLFPDARILLTEFDDHDRGIQYPGPITRALEGGPDGYYVAHGLEALPAIVENESRLQLAGSTRPSPPMIDTGPREPVERRAVLWPPVESGHGSIVWTQGTDAADGLTLDLKFLDDAVAGLLRTNEPRATGLWASLVAETAVHLARTTDTDILVDVTGLSPATLAQLEVHVSSERINHGSRPAPEEA</sequence>
<comment type="caution">
    <text evidence="1">The sequence shown here is derived from an EMBL/GenBank/DDBJ whole genome shotgun (WGS) entry which is preliminary data.</text>
</comment>
<dbReference type="EMBL" id="JAPNTZ010000001">
    <property type="protein sequence ID" value="MCY1137055.1"/>
    <property type="molecule type" value="Genomic_DNA"/>
</dbReference>
<accession>A0ABT4AUG9</accession>
<dbReference type="RefSeq" id="WP_267560866.1">
    <property type="nucleotide sequence ID" value="NZ_JAPNTZ010000001.1"/>
</dbReference>
<dbReference type="Proteomes" id="UP001151002">
    <property type="component" value="Unassembled WGS sequence"/>
</dbReference>
<reference evidence="1" key="1">
    <citation type="submission" date="2022-11" db="EMBL/GenBank/DDBJ databases">
        <authorList>
            <person name="Somphong A."/>
            <person name="Phongsopitanun W."/>
        </authorList>
    </citation>
    <scope>NUCLEOTIDE SEQUENCE</scope>
    <source>
        <strain evidence="1">Pm04-4</strain>
    </source>
</reference>
<evidence type="ECO:0000313" key="1">
    <source>
        <dbReference type="EMBL" id="MCY1137055.1"/>
    </source>
</evidence>